<evidence type="ECO:0000256" key="1">
    <source>
        <dbReference type="SAM" id="MobiDB-lite"/>
    </source>
</evidence>
<organism evidence="2 3">
    <name type="scientific">Tistlia consotensis USBA 355</name>
    <dbReference type="NCBI Taxonomy" id="560819"/>
    <lineage>
        <taxon>Bacteria</taxon>
        <taxon>Pseudomonadati</taxon>
        <taxon>Pseudomonadota</taxon>
        <taxon>Alphaproteobacteria</taxon>
        <taxon>Rhodospirillales</taxon>
        <taxon>Rhodovibrionaceae</taxon>
        <taxon>Tistlia</taxon>
    </lineage>
</organism>
<dbReference type="EMBL" id="FWZX01000033">
    <property type="protein sequence ID" value="SMF74841.1"/>
    <property type="molecule type" value="Genomic_DNA"/>
</dbReference>
<protein>
    <submittedName>
        <fullName evidence="2">Uncharacterized protein</fullName>
    </submittedName>
</protein>
<dbReference type="Proteomes" id="UP000192917">
    <property type="component" value="Unassembled WGS sequence"/>
</dbReference>
<reference evidence="2 3" key="1">
    <citation type="submission" date="2017-04" db="EMBL/GenBank/DDBJ databases">
        <authorList>
            <person name="Afonso C.L."/>
            <person name="Miller P.J."/>
            <person name="Scott M.A."/>
            <person name="Spackman E."/>
            <person name="Goraichik I."/>
            <person name="Dimitrov K.M."/>
            <person name="Suarez D.L."/>
            <person name="Swayne D.E."/>
        </authorList>
    </citation>
    <scope>NUCLEOTIDE SEQUENCE [LARGE SCALE GENOMIC DNA]</scope>
    <source>
        <strain evidence="2 3">USBA 355</strain>
    </source>
</reference>
<evidence type="ECO:0000313" key="3">
    <source>
        <dbReference type="Proteomes" id="UP000192917"/>
    </source>
</evidence>
<feature type="region of interest" description="Disordered" evidence="1">
    <location>
        <begin position="21"/>
        <end position="67"/>
    </location>
</feature>
<keyword evidence="3" id="KW-1185">Reference proteome</keyword>
<evidence type="ECO:0000313" key="2">
    <source>
        <dbReference type="EMBL" id="SMF74841.1"/>
    </source>
</evidence>
<proteinExistence type="predicted"/>
<feature type="compositionally biased region" description="Low complexity" evidence="1">
    <location>
        <begin position="52"/>
        <end position="64"/>
    </location>
</feature>
<gene>
    <name evidence="2" type="ORF">SAMN05428998_13349</name>
</gene>
<accession>A0A1Y6CL68</accession>
<sequence length="80" mass="8133">MDVTSSGGRIGNALSEALGLVGQSPERVAQDQLRQIDASAGRPRSGSADPSLSASRLAAAARAGEAGEVRPRGCFLNLKV</sequence>
<dbReference type="RefSeq" id="WP_085125822.1">
    <property type="nucleotide sequence ID" value="NZ_FWZX01000033.1"/>
</dbReference>
<name>A0A1Y6CL68_9PROT</name>
<dbReference type="AlphaFoldDB" id="A0A1Y6CL68"/>
<dbReference type="STRING" id="560819.SAMN05428998_13349"/>